<evidence type="ECO:0000313" key="2">
    <source>
        <dbReference type="EMBL" id="RPA81259.1"/>
    </source>
</evidence>
<sequence length="710" mass="81909">MSENVKQDVKTEFGSIDGMNDLTIGYKTLGLSSTDPILSSFPTSPLPPTNTSTEPSSPEQKSTTVTIQPSSTNTSTRTSSAPKGIFSLPTEIHDCIFFALDFASLDALRATCRFLHETYSPFSQPHFFKRLLAALDYRNLDQSLRHDLRLPANRSHTSRKVLDYIVWKGPEWVEAFIAAKKKTGNMFMGRHIHDKWLYAYQGVFPGVRKLVRRRRHVWQELMMASMWWVGQQPITKYPADDVIERVGRVMDTIRFLLTEGAPEGFRHGKGTLLKSTDTRWFFTTHACVMQTWNLHVLKVIVEFGGLSLMARTEKPNLTSVLEWSCLEGDVEVVQYILGVVEPEDIATTVWRSIFKPPNDLGPVLRYKYGPPCSSMPDPAFKGELARRIYEARNRQAMENTLDYRAQDPAEFTQRERILEEALARKCELIRLFSKKGVAIEERKHVGFLIDIFDTRRFGKGLKRHGFLESHWGVELTKAWWLPNGWTIDHKEVFDWMYLEHLLRALLESSIAQHACPSSRNSTKVVEKIQTSMAGLNIINYIVRLTENSIREFNFRTENDRIIMHRLDDTRYALRIISKLLNSVHNFSSPRKRYSHFSKGYFVRWERLWEDVDNMSEDSARLLLDGIRSLRGVIWETYKSHVPYLHWSDSASARDLQAAIFGPAGSQFDWSLVFPEFDGYLASMRKQVTGYDVDLEEPKYLSELFDSTTPE</sequence>
<dbReference type="AlphaFoldDB" id="A0A3N4I5B4"/>
<dbReference type="InterPro" id="IPR036047">
    <property type="entry name" value="F-box-like_dom_sf"/>
</dbReference>
<feature type="compositionally biased region" description="Low complexity" evidence="1">
    <location>
        <begin position="39"/>
        <end position="58"/>
    </location>
</feature>
<keyword evidence="3" id="KW-1185">Reference proteome</keyword>
<name>A0A3N4I5B4_ASCIM</name>
<gene>
    <name evidence="2" type="ORF">BJ508DRAFT_115811</name>
</gene>
<feature type="compositionally biased region" description="Polar residues" evidence="1">
    <location>
        <begin position="59"/>
        <end position="69"/>
    </location>
</feature>
<dbReference type="EMBL" id="ML119681">
    <property type="protein sequence ID" value="RPA81259.1"/>
    <property type="molecule type" value="Genomic_DNA"/>
</dbReference>
<organism evidence="2 3">
    <name type="scientific">Ascobolus immersus RN42</name>
    <dbReference type="NCBI Taxonomy" id="1160509"/>
    <lineage>
        <taxon>Eukaryota</taxon>
        <taxon>Fungi</taxon>
        <taxon>Dikarya</taxon>
        <taxon>Ascomycota</taxon>
        <taxon>Pezizomycotina</taxon>
        <taxon>Pezizomycetes</taxon>
        <taxon>Pezizales</taxon>
        <taxon>Ascobolaceae</taxon>
        <taxon>Ascobolus</taxon>
    </lineage>
</organism>
<accession>A0A3N4I5B4</accession>
<evidence type="ECO:0000313" key="3">
    <source>
        <dbReference type="Proteomes" id="UP000275078"/>
    </source>
</evidence>
<dbReference type="Proteomes" id="UP000275078">
    <property type="component" value="Unassembled WGS sequence"/>
</dbReference>
<proteinExistence type="predicted"/>
<dbReference type="SUPFAM" id="SSF81383">
    <property type="entry name" value="F-box domain"/>
    <property type="match status" value="1"/>
</dbReference>
<feature type="compositionally biased region" description="Low complexity" evidence="1">
    <location>
        <begin position="70"/>
        <end position="80"/>
    </location>
</feature>
<evidence type="ECO:0000256" key="1">
    <source>
        <dbReference type="SAM" id="MobiDB-lite"/>
    </source>
</evidence>
<evidence type="ECO:0008006" key="4">
    <source>
        <dbReference type="Google" id="ProtNLM"/>
    </source>
</evidence>
<feature type="region of interest" description="Disordered" evidence="1">
    <location>
        <begin position="39"/>
        <end position="81"/>
    </location>
</feature>
<reference evidence="2 3" key="1">
    <citation type="journal article" date="2018" name="Nat. Ecol. Evol.">
        <title>Pezizomycetes genomes reveal the molecular basis of ectomycorrhizal truffle lifestyle.</title>
        <authorList>
            <person name="Murat C."/>
            <person name="Payen T."/>
            <person name="Noel B."/>
            <person name="Kuo A."/>
            <person name="Morin E."/>
            <person name="Chen J."/>
            <person name="Kohler A."/>
            <person name="Krizsan K."/>
            <person name="Balestrini R."/>
            <person name="Da Silva C."/>
            <person name="Montanini B."/>
            <person name="Hainaut M."/>
            <person name="Levati E."/>
            <person name="Barry K.W."/>
            <person name="Belfiori B."/>
            <person name="Cichocki N."/>
            <person name="Clum A."/>
            <person name="Dockter R.B."/>
            <person name="Fauchery L."/>
            <person name="Guy J."/>
            <person name="Iotti M."/>
            <person name="Le Tacon F."/>
            <person name="Lindquist E.A."/>
            <person name="Lipzen A."/>
            <person name="Malagnac F."/>
            <person name="Mello A."/>
            <person name="Molinier V."/>
            <person name="Miyauchi S."/>
            <person name="Poulain J."/>
            <person name="Riccioni C."/>
            <person name="Rubini A."/>
            <person name="Sitrit Y."/>
            <person name="Splivallo R."/>
            <person name="Traeger S."/>
            <person name="Wang M."/>
            <person name="Zifcakova L."/>
            <person name="Wipf D."/>
            <person name="Zambonelli A."/>
            <person name="Paolocci F."/>
            <person name="Nowrousian M."/>
            <person name="Ottonello S."/>
            <person name="Baldrian P."/>
            <person name="Spatafora J.W."/>
            <person name="Henrissat B."/>
            <person name="Nagy L.G."/>
            <person name="Aury J.M."/>
            <person name="Wincker P."/>
            <person name="Grigoriev I.V."/>
            <person name="Bonfante P."/>
            <person name="Martin F.M."/>
        </authorList>
    </citation>
    <scope>NUCLEOTIDE SEQUENCE [LARGE SCALE GENOMIC DNA]</scope>
    <source>
        <strain evidence="2 3">RN42</strain>
    </source>
</reference>
<protein>
    <recommendedName>
        <fullName evidence="4">F-box domain-containing protein</fullName>
    </recommendedName>
</protein>